<dbReference type="AlphaFoldDB" id="A0A8K0RDQ2"/>
<dbReference type="Pfam" id="PF13460">
    <property type="entry name" value="NAD_binding_10"/>
    <property type="match status" value="1"/>
</dbReference>
<comment type="caution">
    <text evidence="3">The sequence shown here is derived from an EMBL/GenBank/DDBJ whole genome shotgun (WGS) entry which is preliminary data.</text>
</comment>
<dbReference type="EMBL" id="JAGMVJ010000002">
    <property type="protein sequence ID" value="KAH7093684.1"/>
    <property type="molecule type" value="Genomic_DNA"/>
</dbReference>
<dbReference type="OrthoDB" id="10254221at2759"/>
<accession>A0A8K0RDQ2</accession>
<evidence type="ECO:0000256" key="1">
    <source>
        <dbReference type="ARBA" id="ARBA00038376"/>
    </source>
</evidence>
<sequence>MSAYAILGATGSTGSSILKLLIQNSPTAKINLLVRSKAKLENVVPGSTSDPNISIFESSISDISTLAACLKNTKAVFLTVAVVDNVPNTTIAQDTARAVVEALTRLKEKEEKFQPPRLIILSSASTDIKFWTTTPAIIHKILHNAMYFVYTDLEKAEKFLRSQEDWLRCTFIMPGGISHDVQRGHELNLTEQQTFVGFLDVAAAMIEVADEDGTRWEGKNVSLVLKGGQKGKVEWWAPWYLGKGLVLSFVPGLYNWLP</sequence>
<evidence type="ECO:0000313" key="4">
    <source>
        <dbReference type="Proteomes" id="UP000813461"/>
    </source>
</evidence>
<name>A0A8K0RDQ2_9PLEO</name>
<feature type="domain" description="NAD(P)-binding" evidence="2">
    <location>
        <begin position="8"/>
        <end position="211"/>
    </location>
</feature>
<dbReference type="PANTHER" id="PTHR15020:SF50">
    <property type="entry name" value="UPF0659 PROTEIN YMR090W"/>
    <property type="match status" value="1"/>
</dbReference>
<gene>
    <name evidence="3" type="ORF">FB567DRAFT_515862</name>
</gene>
<reference evidence="3" key="1">
    <citation type="journal article" date="2021" name="Nat. Commun.">
        <title>Genetic determinants of endophytism in the Arabidopsis root mycobiome.</title>
        <authorList>
            <person name="Mesny F."/>
            <person name="Miyauchi S."/>
            <person name="Thiergart T."/>
            <person name="Pickel B."/>
            <person name="Atanasova L."/>
            <person name="Karlsson M."/>
            <person name="Huettel B."/>
            <person name="Barry K.W."/>
            <person name="Haridas S."/>
            <person name="Chen C."/>
            <person name="Bauer D."/>
            <person name="Andreopoulos W."/>
            <person name="Pangilinan J."/>
            <person name="LaButti K."/>
            <person name="Riley R."/>
            <person name="Lipzen A."/>
            <person name="Clum A."/>
            <person name="Drula E."/>
            <person name="Henrissat B."/>
            <person name="Kohler A."/>
            <person name="Grigoriev I.V."/>
            <person name="Martin F.M."/>
            <person name="Hacquard S."/>
        </authorList>
    </citation>
    <scope>NUCLEOTIDE SEQUENCE</scope>
    <source>
        <strain evidence="3">MPI-SDFR-AT-0120</strain>
    </source>
</reference>
<dbReference type="InterPro" id="IPR016040">
    <property type="entry name" value="NAD(P)-bd_dom"/>
</dbReference>
<dbReference type="Gene3D" id="3.40.50.720">
    <property type="entry name" value="NAD(P)-binding Rossmann-like Domain"/>
    <property type="match status" value="1"/>
</dbReference>
<organism evidence="3 4">
    <name type="scientific">Paraphoma chrysanthemicola</name>
    <dbReference type="NCBI Taxonomy" id="798071"/>
    <lineage>
        <taxon>Eukaryota</taxon>
        <taxon>Fungi</taxon>
        <taxon>Dikarya</taxon>
        <taxon>Ascomycota</taxon>
        <taxon>Pezizomycotina</taxon>
        <taxon>Dothideomycetes</taxon>
        <taxon>Pleosporomycetidae</taxon>
        <taxon>Pleosporales</taxon>
        <taxon>Pleosporineae</taxon>
        <taxon>Phaeosphaeriaceae</taxon>
        <taxon>Paraphoma</taxon>
    </lineage>
</organism>
<evidence type="ECO:0000313" key="3">
    <source>
        <dbReference type="EMBL" id="KAH7093684.1"/>
    </source>
</evidence>
<proteinExistence type="inferred from homology"/>
<comment type="similarity">
    <text evidence="1">Belongs to the avfA family.</text>
</comment>
<keyword evidence="4" id="KW-1185">Reference proteome</keyword>
<dbReference type="SUPFAM" id="SSF51735">
    <property type="entry name" value="NAD(P)-binding Rossmann-fold domains"/>
    <property type="match status" value="1"/>
</dbReference>
<evidence type="ECO:0000259" key="2">
    <source>
        <dbReference type="Pfam" id="PF13460"/>
    </source>
</evidence>
<dbReference type="PANTHER" id="PTHR15020">
    <property type="entry name" value="FLAVIN REDUCTASE-RELATED"/>
    <property type="match status" value="1"/>
</dbReference>
<protein>
    <recommendedName>
        <fullName evidence="2">NAD(P)-binding domain-containing protein</fullName>
    </recommendedName>
</protein>
<dbReference type="InterPro" id="IPR036291">
    <property type="entry name" value="NAD(P)-bd_dom_sf"/>
</dbReference>
<dbReference type="Proteomes" id="UP000813461">
    <property type="component" value="Unassembled WGS sequence"/>
</dbReference>